<dbReference type="Pfam" id="PF01053">
    <property type="entry name" value="Cys_Met_Meta_PP"/>
    <property type="match status" value="1"/>
</dbReference>
<evidence type="ECO:0000313" key="8">
    <source>
        <dbReference type="EMBL" id="MBP2331669.1"/>
    </source>
</evidence>
<keyword evidence="5" id="KW-0486">Methionine biosynthesis</keyword>
<dbReference type="CDD" id="cd00614">
    <property type="entry name" value="CGS_like"/>
    <property type="match status" value="1"/>
</dbReference>
<sequence length="463" mass="48818">MNTNSVSPAVDVARPASSTNYDNSEPGAWGFATRQIHVGHVVDSDAHARGLPIHQSASFVFPDSRTGAALFDLAEVGYTYSRTTNPTVEAVEKRITSLEGGVHTVLFSSGMAAIHAALVTLTAAGSHVVASPRLYGGTVTLLTSTLARFGVRTTFVDDPDDPGSWSAAAEPETVAFFGETIGNPLADILDIPAVADAAHAHGVPLIVDNTFATPALVRPIELGADIVVNSTTKFLTGNSSYVGGALTDGGTFDWNVRRDGRPVFPTLSEPDPTYHGLVFTEAFGPEAFAIRARTGVLRDTGGCQSAQAAWQLAQGLDTLDLRVARHNDSAAAIARYLAGRPEVVKVNHAGLPGSPWHPVKERLGLDGAGSVFSFDIDGGREDAWAFIDALRLFSNLVNVGDVRSLVVHPNSTTHRQGTPEANAAAGITDSTIRLSIGLEDVADLIDDLDRGFRTLAERHTGRG</sequence>
<dbReference type="NCBIfam" id="TIGR01326">
    <property type="entry name" value="OAH_OAS_sulfhy"/>
    <property type="match status" value="1"/>
</dbReference>
<dbReference type="InterPro" id="IPR006235">
    <property type="entry name" value="OAc-hSer/O-AcSer_sulfhydrylase"/>
</dbReference>
<dbReference type="Gene3D" id="3.90.1150.10">
    <property type="entry name" value="Aspartate Aminotransferase, domain 1"/>
    <property type="match status" value="1"/>
</dbReference>
<dbReference type="EMBL" id="JAGINY010000001">
    <property type="protein sequence ID" value="MBP2331669.1"/>
    <property type="molecule type" value="Genomic_DNA"/>
</dbReference>
<comment type="similarity">
    <text evidence="2 6">Belongs to the trans-sulfuration enzymes family.</text>
</comment>
<keyword evidence="4 6" id="KW-0663">Pyridoxal phosphate</keyword>
<dbReference type="RefSeq" id="WP_209651938.1">
    <property type="nucleotide sequence ID" value="NZ_CP047357.1"/>
</dbReference>
<keyword evidence="9" id="KW-1185">Reference proteome</keyword>
<evidence type="ECO:0000256" key="4">
    <source>
        <dbReference type="ARBA" id="ARBA00022898"/>
    </source>
</evidence>
<evidence type="ECO:0000256" key="3">
    <source>
        <dbReference type="ARBA" id="ARBA00022679"/>
    </source>
</evidence>
<dbReference type="InterPro" id="IPR015424">
    <property type="entry name" value="PyrdxlP-dep_Trfase"/>
</dbReference>
<evidence type="ECO:0000256" key="2">
    <source>
        <dbReference type="ARBA" id="ARBA00009077"/>
    </source>
</evidence>
<keyword evidence="3 8" id="KW-0808">Transferase</keyword>
<evidence type="ECO:0000313" key="9">
    <source>
        <dbReference type="Proteomes" id="UP001519305"/>
    </source>
</evidence>
<keyword evidence="5" id="KW-0028">Amino-acid biosynthesis</keyword>
<dbReference type="InterPro" id="IPR015421">
    <property type="entry name" value="PyrdxlP-dep_Trfase_major"/>
</dbReference>
<accession>A0ABS4U4U6</accession>
<dbReference type="GO" id="GO:0003961">
    <property type="term" value="F:O-acetylhomoserine aminocarboxypropyltransferase activity"/>
    <property type="evidence" value="ECO:0007669"/>
    <property type="project" value="UniProtKB-EC"/>
</dbReference>
<evidence type="ECO:0000256" key="1">
    <source>
        <dbReference type="ARBA" id="ARBA00001933"/>
    </source>
</evidence>
<name>A0ABS4U4U6_9CORY</name>
<proteinExistence type="inferred from homology"/>
<reference evidence="8 9" key="1">
    <citation type="submission" date="2021-03" db="EMBL/GenBank/DDBJ databases">
        <title>Sequencing the genomes of 1000 actinobacteria strains.</title>
        <authorList>
            <person name="Klenk H.-P."/>
        </authorList>
    </citation>
    <scope>NUCLEOTIDE SEQUENCE [LARGE SCALE GENOMIC DNA]</scope>
    <source>
        <strain evidence="8 9">DSM 44506</strain>
    </source>
</reference>
<dbReference type="InterPro" id="IPR000277">
    <property type="entry name" value="Cys/Met-Metab_PyrdxlP-dep_enz"/>
</dbReference>
<dbReference type="Proteomes" id="UP001519305">
    <property type="component" value="Unassembled WGS sequence"/>
</dbReference>
<dbReference type="Gene3D" id="3.40.640.10">
    <property type="entry name" value="Type I PLP-dependent aspartate aminotransferase-like (Major domain)"/>
    <property type="match status" value="1"/>
</dbReference>
<dbReference type="PANTHER" id="PTHR43797:SF2">
    <property type="entry name" value="HOMOCYSTEINE_CYSTEINE SYNTHASE"/>
    <property type="match status" value="1"/>
</dbReference>
<dbReference type="InterPro" id="IPR015422">
    <property type="entry name" value="PyrdxlP-dep_Trfase_small"/>
</dbReference>
<evidence type="ECO:0000256" key="5">
    <source>
        <dbReference type="ARBA" id="ARBA00023167"/>
    </source>
</evidence>
<comment type="caution">
    <text evidence="8">The sequence shown here is derived from an EMBL/GenBank/DDBJ whole genome shotgun (WGS) entry which is preliminary data.</text>
</comment>
<feature type="region of interest" description="Disordered" evidence="7">
    <location>
        <begin position="1"/>
        <end position="24"/>
    </location>
</feature>
<organism evidence="8 9">
    <name type="scientific">Corynebacterium freneyi</name>
    <dbReference type="NCBI Taxonomy" id="134034"/>
    <lineage>
        <taxon>Bacteria</taxon>
        <taxon>Bacillati</taxon>
        <taxon>Actinomycetota</taxon>
        <taxon>Actinomycetes</taxon>
        <taxon>Mycobacteriales</taxon>
        <taxon>Corynebacteriaceae</taxon>
        <taxon>Corynebacterium</taxon>
    </lineage>
</organism>
<protein>
    <submittedName>
        <fullName evidence="8">O-acetylhomoserine (Thiol)-lyase</fullName>
        <ecNumber evidence="8">2.5.1.49</ecNumber>
    </submittedName>
</protein>
<gene>
    <name evidence="8" type="ORF">JOF33_000368</name>
</gene>
<evidence type="ECO:0000256" key="6">
    <source>
        <dbReference type="RuleBase" id="RU362118"/>
    </source>
</evidence>
<dbReference type="PIRSF" id="PIRSF001434">
    <property type="entry name" value="CGS"/>
    <property type="match status" value="1"/>
</dbReference>
<dbReference type="SUPFAM" id="SSF53383">
    <property type="entry name" value="PLP-dependent transferases"/>
    <property type="match status" value="1"/>
</dbReference>
<dbReference type="PANTHER" id="PTHR43797">
    <property type="entry name" value="HOMOCYSTEINE/CYSTEINE SYNTHASE"/>
    <property type="match status" value="1"/>
</dbReference>
<evidence type="ECO:0000256" key="7">
    <source>
        <dbReference type="SAM" id="MobiDB-lite"/>
    </source>
</evidence>
<dbReference type="EC" id="2.5.1.49" evidence="8"/>
<comment type="cofactor">
    <cofactor evidence="1 6">
        <name>pyridoxal 5'-phosphate</name>
        <dbReference type="ChEBI" id="CHEBI:597326"/>
    </cofactor>
</comment>